<dbReference type="RefSeq" id="WP_203781886.1">
    <property type="nucleotide sequence ID" value="NZ_BOMV01000034.1"/>
</dbReference>
<sequence>MEPCGLAGPPRRGGQRWAGLGAPRVAGYNPDALAAARGPVPLAEGVELERATRGSPRAEDIARNNCHDAYHHL</sequence>
<dbReference type="EMBL" id="BOMV01000034">
    <property type="protein sequence ID" value="GIE95591.1"/>
    <property type="molecule type" value="Genomic_DNA"/>
</dbReference>
<dbReference type="Proteomes" id="UP000636960">
    <property type="component" value="Unassembled WGS sequence"/>
</dbReference>
<keyword evidence="3" id="KW-1185">Reference proteome</keyword>
<gene>
    <name evidence="2" type="ORF">Ari01nite_30560</name>
</gene>
<accession>A0A919K2T2</accession>
<evidence type="ECO:0000313" key="3">
    <source>
        <dbReference type="Proteomes" id="UP000636960"/>
    </source>
</evidence>
<proteinExistence type="predicted"/>
<reference evidence="2" key="1">
    <citation type="submission" date="2021-01" db="EMBL/GenBank/DDBJ databases">
        <title>Whole genome shotgun sequence of Actinoplanes rishiriensis NBRC 108556.</title>
        <authorList>
            <person name="Komaki H."/>
            <person name="Tamura T."/>
        </authorList>
    </citation>
    <scope>NUCLEOTIDE SEQUENCE</scope>
    <source>
        <strain evidence="2">NBRC 108556</strain>
    </source>
</reference>
<comment type="caution">
    <text evidence="2">The sequence shown here is derived from an EMBL/GenBank/DDBJ whole genome shotgun (WGS) entry which is preliminary data.</text>
</comment>
<evidence type="ECO:0000256" key="1">
    <source>
        <dbReference type="SAM" id="MobiDB-lite"/>
    </source>
</evidence>
<dbReference type="AlphaFoldDB" id="A0A919K2T2"/>
<evidence type="ECO:0000313" key="2">
    <source>
        <dbReference type="EMBL" id="GIE95591.1"/>
    </source>
</evidence>
<protein>
    <submittedName>
        <fullName evidence="2">Uncharacterized protein</fullName>
    </submittedName>
</protein>
<feature type="region of interest" description="Disordered" evidence="1">
    <location>
        <begin position="51"/>
        <end position="73"/>
    </location>
</feature>
<organism evidence="2 3">
    <name type="scientific">Paractinoplanes rishiriensis</name>
    <dbReference type="NCBI Taxonomy" id="1050105"/>
    <lineage>
        <taxon>Bacteria</taxon>
        <taxon>Bacillati</taxon>
        <taxon>Actinomycetota</taxon>
        <taxon>Actinomycetes</taxon>
        <taxon>Micromonosporales</taxon>
        <taxon>Micromonosporaceae</taxon>
        <taxon>Paractinoplanes</taxon>
    </lineage>
</organism>
<name>A0A919K2T2_9ACTN</name>